<feature type="chain" id="PRO_5045162844" evidence="3">
    <location>
        <begin position="31"/>
        <end position="136"/>
    </location>
</feature>
<keyword evidence="5" id="KW-1185">Reference proteome</keyword>
<feature type="region of interest" description="Disordered" evidence="1">
    <location>
        <begin position="105"/>
        <end position="136"/>
    </location>
</feature>
<gene>
    <name evidence="4" type="ORF">V5O48_012257</name>
</gene>
<dbReference type="Proteomes" id="UP001465976">
    <property type="component" value="Unassembled WGS sequence"/>
</dbReference>
<keyword evidence="3" id="KW-0732">Signal</keyword>
<keyword evidence="2" id="KW-0472">Membrane</keyword>
<evidence type="ECO:0000256" key="2">
    <source>
        <dbReference type="SAM" id="Phobius"/>
    </source>
</evidence>
<keyword evidence="2" id="KW-1133">Transmembrane helix</keyword>
<evidence type="ECO:0000313" key="4">
    <source>
        <dbReference type="EMBL" id="KAL0569707.1"/>
    </source>
</evidence>
<feature type="transmembrane region" description="Helical" evidence="2">
    <location>
        <begin position="46"/>
        <end position="74"/>
    </location>
</feature>
<reference evidence="4 5" key="1">
    <citation type="submission" date="2024-02" db="EMBL/GenBank/DDBJ databases">
        <title>A draft genome for the cacao thread blight pathogen Marasmius crinis-equi.</title>
        <authorList>
            <person name="Cohen S.P."/>
            <person name="Baruah I.K."/>
            <person name="Amoako-Attah I."/>
            <person name="Bukari Y."/>
            <person name="Meinhardt L.W."/>
            <person name="Bailey B.A."/>
        </authorList>
    </citation>
    <scope>NUCLEOTIDE SEQUENCE [LARGE SCALE GENOMIC DNA]</scope>
    <source>
        <strain evidence="4 5">GH-76</strain>
    </source>
</reference>
<evidence type="ECO:0000256" key="1">
    <source>
        <dbReference type="SAM" id="MobiDB-lite"/>
    </source>
</evidence>
<proteinExistence type="predicted"/>
<evidence type="ECO:0000313" key="5">
    <source>
        <dbReference type="Proteomes" id="UP001465976"/>
    </source>
</evidence>
<comment type="caution">
    <text evidence="4">The sequence shown here is derived from an EMBL/GenBank/DDBJ whole genome shotgun (WGS) entry which is preliminary data.</text>
</comment>
<sequence>MDWKPKHPTLLKTRARLLSLLALGIAVVNAASTVGSVLVKAHGAAMGFAVGVAIYTAVGGIISCAVSSSFMCVIPSPSSAIKLSSGTSQENKDAELPDDLIDLRQIHPSRDPGTTPSKTTITSVIERESQPGLRAR</sequence>
<evidence type="ECO:0000256" key="3">
    <source>
        <dbReference type="SAM" id="SignalP"/>
    </source>
</evidence>
<accession>A0ABR3F3A1</accession>
<keyword evidence="2" id="KW-0812">Transmembrane</keyword>
<feature type="signal peptide" evidence="3">
    <location>
        <begin position="1"/>
        <end position="30"/>
    </location>
</feature>
<organism evidence="4 5">
    <name type="scientific">Marasmius crinis-equi</name>
    <dbReference type="NCBI Taxonomy" id="585013"/>
    <lineage>
        <taxon>Eukaryota</taxon>
        <taxon>Fungi</taxon>
        <taxon>Dikarya</taxon>
        <taxon>Basidiomycota</taxon>
        <taxon>Agaricomycotina</taxon>
        <taxon>Agaricomycetes</taxon>
        <taxon>Agaricomycetidae</taxon>
        <taxon>Agaricales</taxon>
        <taxon>Marasmiineae</taxon>
        <taxon>Marasmiaceae</taxon>
        <taxon>Marasmius</taxon>
    </lineage>
</organism>
<dbReference type="EMBL" id="JBAHYK010001066">
    <property type="protein sequence ID" value="KAL0569707.1"/>
    <property type="molecule type" value="Genomic_DNA"/>
</dbReference>
<feature type="compositionally biased region" description="Polar residues" evidence="1">
    <location>
        <begin position="112"/>
        <end position="123"/>
    </location>
</feature>
<name>A0ABR3F3A1_9AGAR</name>
<protein>
    <submittedName>
        <fullName evidence="4">Uncharacterized protein</fullName>
    </submittedName>
</protein>